<dbReference type="Pfam" id="PF01585">
    <property type="entry name" value="G-patch"/>
    <property type="match status" value="1"/>
</dbReference>
<dbReference type="GO" id="GO:0003676">
    <property type="term" value="F:nucleic acid binding"/>
    <property type="evidence" value="ECO:0007669"/>
    <property type="project" value="InterPro"/>
</dbReference>
<dbReference type="STRING" id="73230.A0A2B7ZTQ1"/>
<feature type="compositionally biased region" description="Basic and acidic residues" evidence="1">
    <location>
        <begin position="337"/>
        <end position="353"/>
    </location>
</feature>
<dbReference type="InterPro" id="IPR040052">
    <property type="entry name" value="RBM17"/>
</dbReference>
<sequence>MASQPPPKGGMMSLYANLLDPSSDNSPAPGTISRAPVVFKQAGENDAQQDDAASKKQQISAASLRFQPTKRPQLASQKAKAKPGLPKAPIVGSAAGITAKPPAKTSLADWATAADDDDVNGFYGGEKRQRGGRKKHKKNREEETNLQNWDDIYDPSRPNSYEAYRHSEEKIREVREWKDRLYAHRMARRTSSDLDTDEEYSRSSRNQRFAPPGLNFAPPPNINEPRPERQDSEGLSEPTPAPSTTIPDDATGEDAYTRRLRMSQNTHAPPDPSSTNISIPPPPLPPPPPSSEPLPPHAPPPNQVFESATISRAPVRYTLPPAPEEIPATEAELEATFAKEEDNKQEPDGEAPRSLRPGQKGFAERLLSKYGWTKGSGLGASGEGIVKPLQVKLEKQKKKPDSEGGGFATPAGRAKIIGGNQKKSEDGKFGRMSEVIVLHGMVDGMDLDAELEGGEGGGLMQEIGDECAEKYGRVERVFIDRNSTGKIPVFVKFTSQLSALRAVNALEGRIFSGNTITARFFDVDKFEEGVYE</sequence>
<dbReference type="EMBL" id="PDND01000009">
    <property type="protein sequence ID" value="PGH36362.1"/>
    <property type="molecule type" value="Genomic_DNA"/>
</dbReference>
<dbReference type="VEuPathDB" id="FungiDB:EMCG_03565"/>
<feature type="compositionally biased region" description="Low complexity" evidence="1">
    <location>
        <begin position="325"/>
        <end position="336"/>
    </location>
</feature>
<dbReference type="SUPFAM" id="SSF54928">
    <property type="entry name" value="RNA-binding domain, RBD"/>
    <property type="match status" value="1"/>
</dbReference>
<evidence type="ECO:0000313" key="3">
    <source>
        <dbReference type="EMBL" id="PGH36362.1"/>
    </source>
</evidence>
<dbReference type="PROSITE" id="PS50174">
    <property type="entry name" value="G_PATCH"/>
    <property type="match status" value="1"/>
</dbReference>
<evidence type="ECO:0000256" key="1">
    <source>
        <dbReference type="SAM" id="MobiDB-lite"/>
    </source>
</evidence>
<dbReference type="InterPro" id="IPR000467">
    <property type="entry name" value="G_patch_dom"/>
</dbReference>
<gene>
    <name evidence="3" type="ORF">GX50_00868</name>
</gene>
<proteinExistence type="predicted"/>
<dbReference type="Proteomes" id="UP000226031">
    <property type="component" value="Unassembled WGS sequence"/>
</dbReference>
<dbReference type="FunFam" id="3.30.70.330:FF:000495">
    <property type="entry name" value="Putative G-patch DNA repair protein (Drt111)"/>
    <property type="match status" value="1"/>
</dbReference>
<organism evidence="3 4">
    <name type="scientific">[Emmonsia] crescens</name>
    <dbReference type="NCBI Taxonomy" id="73230"/>
    <lineage>
        <taxon>Eukaryota</taxon>
        <taxon>Fungi</taxon>
        <taxon>Dikarya</taxon>
        <taxon>Ascomycota</taxon>
        <taxon>Pezizomycotina</taxon>
        <taxon>Eurotiomycetes</taxon>
        <taxon>Eurotiomycetidae</taxon>
        <taxon>Onygenales</taxon>
        <taxon>Ajellomycetaceae</taxon>
        <taxon>Emergomyces</taxon>
    </lineage>
</organism>
<feature type="compositionally biased region" description="Pro residues" evidence="1">
    <location>
        <begin position="279"/>
        <end position="302"/>
    </location>
</feature>
<dbReference type="InterPro" id="IPR035979">
    <property type="entry name" value="RBD_domain_sf"/>
</dbReference>
<protein>
    <submittedName>
        <fullName evidence="3">Splicing factor 45</fullName>
    </submittedName>
</protein>
<dbReference type="PANTHER" id="PTHR13288">
    <property type="entry name" value="SPLICING FACTOR 45 SPF45"/>
    <property type="match status" value="1"/>
</dbReference>
<feature type="region of interest" description="Disordered" evidence="1">
    <location>
        <begin position="394"/>
        <end position="426"/>
    </location>
</feature>
<dbReference type="GO" id="GO:0045292">
    <property type="term" value="P:mRNA cis splicing, via spliceosome"/>
    <property type="evidence" value="ECO:0007669"/>
    <property type="project" value="InterPro"/>
</dbReference>
<feature type="domain" description="G-patch" evidence="2">
    <location>
        <begin position="359"/>
        <end position="410"/>
    </location>
</feature>
<evidence type="ECO:0000313" key="4">
    <source>
        <dbReference type="Proteomes" id="UP000226031"/>
    </source>
</evidence>
<dbReference type="PANTHER" id="PTHR13288:SF8">
    <property type="entry name" value="SPLICING FACTOR 45"/>
    <property type="match status" value="1"/>
</dbReference>
<dbReference type="SMART" id="SM00443">
    <property type="entry name" value="G_patch"/>
    <property type="match status" value="1"/>
</dbReference>
<feature type="region of interest" description="Disordered" evidence="1">
    <location>
        <begin position="185"/>
        <end position="362"/>
    </location>
</feature>
<dbReference type="AlphaFoldDB" id="A0A2B7ZTQ1"/>
<dbReference type="Gene3D" id="3.30.70.330">
    <property type="match status" value="1"/>
</dbReference>
<dbReference type="GO" id="GO:0071011">
    <property type="term" value="C:precatalytic spliceosome"/>
    <property type="evidence" value="ECO:0007669"/>
    <property type="project" value="TreeGrafter"/>
</dbReference>
<comment type="caution">
    <text evidence="3">The sequence shown here is derived from an EMBL/GenBank/DDBJ whole genome shotgun (WGS) entry which is preliminary data.</text>
</comment>
<dbReference type="InterPro" id="IPR012677">
    <property type="entry name" value="Nucleotide-bd_a/b_plait_sf"/>
</dbReference>
<name>A0A2B7ZTQ1_9EURO</name>
<reference evidence="3 4" key="1">
    <citation type="submission" date="2017-10" db="EMBL/GenBank/DDBJ databases">
        <title>Comparative genomics in systemic dimorphic fungi from Ajellomycetaceae.</title>
        <authorList>
            <person name="Munoz J.F."/>
            <person name="Mcewen J.G."/>
            <person name="Clay O.K."/>
            <person name="Cuomo C.A."/>
        </authorList>
    </citation>
    <scope>NUCLEOTIDE SEQUENCE [LARGE SCALE GENOMIC DNA]</scope>
    <source>
        <strain evidence="3 4">UAMH4076</strain>
    </source>
</reference>
<keyword evidence="4" id="KW-1185">Reference proteome</keyword>
<feature type="region of interest" description="Disordered" evidence="1">
    <location>
        <begin position="1"/>
        <end position="168"/>
    </location>
</feature>
<evidence type="ECO:0000259" key="2">
    <source>
        <dbReference type="PROSITE" id="PS50174"/>
    </source>
</evidence>
<accession>A0A2B7ZTQ1</accession>